<gene>
    <name evidence="2" type="ORF">MCOR_20079</name>
</gene>
<keyword evidence="1" id="KW-0472">Membrane</keyword>
<keyword evidence="3" id="KW-1185">Reference proteome</keyword>
<evidence type="ECO:0000313" key="3">
    <source>
        <dbReference type="Proteomes" id="UP000507470"/>
    </source>
</evidence>
<organism evidence="2 3">
    <name type="scientific">Mytilus coruscus</name>
    <name type="common">Sea mussel</name>
    <dbReference type="NCBI Taxonomy" id="42192"/>
    <lineage>
        <taxon>Eukaryota</taxon>
        <taxon>Metazoa</taxon>
        <taxon>Spiralia</taxon>
        <taxon>Lophotrochozoa</taxon>
        <taxon>Mollusca</taxon>
        <taxon>Bivalvia</taxon>
        <taxon>Autobranchia</taxon>
        <taxon>Pteriomorphia</taxon>
        <taxon>Mytilida</taxon>
        <taxon>Mytiloidea</taxon>
        <taxon>Mytilidae</taxon>
        <taxon>Mytilinae</taxon>
        <taxon>Mytilus</taxon>
    </lineage>
</organism>
<evidence type="ECO:0000256" key="1">
    <source>
        <dbReference type="SAM" id="Phobius"/>
    </source>
</evidence>
<dbReference type="AlphaFoldDB" id="A0A6J8BLD7"/>
<sequence length="228" mass="25124">MLSTIRFDILLIGELQSLKRNRVVTSQFLMFEGKLMHVQGGGILMLTCSSTHVPAECTMEFLHNNATAEILRKSEEGCYSTNKLCDPDGCSCRDDCKSFSWNFTTTSVRKDDSFGCGMRDETTNSNSKIYLTLKYNGTDFISPTTVIVSENEVSATLHYTQTTSATKKGKIKSNLIKLVILSSIIIGGIIAAFVISISVTICVGNCRKAGKYKTLHCANVNMETLKIE</sequence>
<proteinExistence type="predicted"/>
<accession>A0A6J8BLD7</accession>
<name>A0A6J8BLD7_MYTCO</name>
<evidence type="ECO:0000313" key="2">
    <source>
        <dbReference type="EMBL" id="CAC5384442.1"/>
    </source>
</evidence>
<reference evidence="2 3" key="1">
    <citation type="submission" date="2020-06" db="EMBL/GenBank/DDBJ databases">
        <authorList>
            <person name="Li R."/>
            <person name="Bekaert M."/>
        </authorList>
    </citation>
    <scope>NUCLEOTIDE SEQUENCE [LARGE SCALE GENOMIC DNA]</scope>
    <source>
        <strain evidence="3">wild</strain>
    </source>
</reference>
<keyword evidence="1" id="KW-0812">Transmembrane</keyword>
<feature type="transmembrane region" description="Helical" evidence="1">
    <location>
        <begin position="178"/>
        <end position="201"/>
    </location>
</feature>
<dbReference type="OrthoDB" id="10386317at2759"/>
<keyword evidence="1" id="KW-1133">Transmembrane helix</keyword>
<dbReference type="Proteomes" id="UP000507470">
    <property type="component" value="Unassembled WGS sequence"/>
</dbReference>
<dbReference type="EMBL" id="CACVKT020003576">
    <property type="protein sequence ID" value="CAC5384442.1"/>
    <property type="molecule type" value="Genomic_DNA"/>
</dbReference>
<protein>
    <submittedName>
        <fullName evidence="2">Uncharacterized protein</fullName>
    </submittedName>
</protein>